<proteinExistence type="predicted"/>
<feature type="region of interest" description="Disordered" evidence="1">
    <location>
        <begin position="1"/>
        <end position="24"/>
    </location>
</feature>
<dbReference type="AlphaFoldDB" id="A0A2P2KGA5"/>
<dbReference type="EMBL" id="GGEC01024275">
    <property type="protein sequence ID" value="MBX04759.1"/>
    <property type="molecule type" value="Transcribed_RNA"/>
</dbReference>
<evidence type="ECO:0000256" key="1">
    <source>
        <dbReference type="SAM" id="MobiDB-lite"/>
    </source>
</evidence>
<organism evidence="2">
    <name type="scientific">Rhizophora mucronata</name>
    <name type="common">Asiatic mangrove</name>
    <dbReference type="NCBI Taxonomy" id="61149"/>
    <lineage>
        <taxon>Eukaryota</taxon>
        <taxon>Viridiplantae</taxon>
        <taxon>Streptophyta</taxon>
        <taxon>Embryophyta</taxon>
        <taxon>Tracheophyta</taxon>
        <taxon>Spermatophyta</taxon>
        <taxon>Magnoliopsida</taxon>
        <taxon>eudicotyledons</taxon>
        <taxon>Gunneridae</taxon>
        <taxon>Pentapetalae</taxon>
        <taxon>rosids</taxon>
        <taxon>fabids</taxon>
        <taxon>Malpighiales</taxon>
        <taxon>Rhizophoraceae</taxon>
        <taxon>Rhizophora</taxon>
    </lineage>
</organism>
<protein>
    <submittedName>
        <fullName evidence="2">Uncharacterized protein</fullName>
    </submittedName>
</protein>
<accession>A0A2P2KGA5</accession>
<name>A0A2P2KGA5_RHIMU</name>
<sequence>MLSLDTNHVPSFSRQPNTEKSERWRRKICIPGTGTGAVVLGVRVPDVRVTHRSPIASFQLPKMESRCRA</sequence>
<feature type="compositionally biased region" description="Polar residues" evidence="1">
    <location>
        <begin position="1"/>
        <end position="16"/>
    </location>
</feature>
<evidence type="ECO:0000313" key="2">
    <source>
        <dbReference type="EMBL" id="MBX04759.1"/>
    </source>
</evidence>
<reference evidence="2" key="1">
    <citation type="submission" date="2018-02" db="EMBL/GenBank/DDBJ databases">
        <title>Rhizophora mucronata_Transcriptome.</title>
        <authorList>
            <person name="Meera S.P."/>
            <person name="Sreeshan A."/>
            <person name="Augustine A."/>
        </authorList>
    </citation>
    <scope>NUCLEOTIDE SEQUENCE</scope>
    <source>
        <tissue evidence="2">Leaf</tissue>
    </source>
</reference>